<evidence type="ECO:0000256" key="2">
    <source>
        <dbReference type="SAM" id="Phobius"/>
    </source>
</evidence>
<dbReference type="OrthoDB" id="5383338at2759"/>
<accession>A0A9P8L467</accession>
<protein>
    <submittedName>
        <fullName evidence="3">Uncharacterized protein</fullName>
    </submittedName>
</protein>
<evidence type="ECO:0000256" key="1">
    <source>
        <dbReference type="SAM" id="MobiDB-lite"/>
    </source>
</evidence>
<feature type="compositionally biased region" description="Basic and acidic residues" evidence="1">
    <location>
        <begin position="73"/>
        <end position="82"/>
    </location>
</feature>
<sequence>MASTSPLQLFPAPAPKASRPKRKGTRRYPVRTSSSPVVINTAEKSAIHTKEIILHVSSDLGRAGSVKAPPKTHVIDRSHSRADTTSSARSKDPRAASPALTNQYSDLSGSATLVRSNSSASVVAAPPPIKSMFPRYDPSLPLAQQHYHRMDRPSRVRSGESLSVNSPSSPGVMSTISTAPAAMMSFPTGVMGKPKPKYSSLEELAGLWETANGQGAVDAGRTFALRMCRAGTVDPASGSFTPTHSEAFSFGPSRTEPFFDFQTLKENSFDAAYSEVIVRRHDPVKRSIIPVITLDLEPPSRRLPPNDGLITLIYPKIAAMMALDATASRVKYQGVESCDAEALAREAVSKAAEKECCKLLWDSEKERYYLWHPGVNGGKGQSFAIRIDGEIGFDSPRARGTVQLLNPNKEDAPLASLEFSTESLLVDTAGLASIDSFYIVDVAVTAIVTVALVEGRRIRSKRFSAPPSLLNGKVGLPDSIPTFQGQQKKKDAGSTEVPEGAEGLLALIFLAYKMLIWGLGLGVSAVVALVVALTTMLGGKK</sequence>
<keyword evidence="4" id="KW-1185">Reference proteome</keyword>
<dbReference type="AlphaFoldDB" id="A0A9P8L467"/>
<reference evidence="3" key="1">
    <citation type="submission" date="2021-03" db="EMBL/GenBank/DDBJ databases">
        <title>Comparative genomics and phylogenomic investigation of the class Geoglossomycetes provide insights into ecological specialization and systematics.</title>
        <authorList>
            <person name="Melie T."/>
            <person name="Pirro S."/>
            <person name="Miller A.N."/>
            <person name="Quandt A."/>
        </authorList>
    </citation>
    <scope>NUCLEOTIDE SEQUENCE</scope>
    <source>
        <strain evidence="3">GBOQ0MN5Z8</strain>
    </source>
</reference>
<organism evidence="3 4">
    <name type="scientific">Glutinoglossum americanum</name>
    <dbReference type="NCBI Taxonomy" id="1670608"/>
    <lineage>
        <taxon>Eukaryota</taxon>
        <taxon>Fungi</taxon>
        <taxon>Dikarya</taxon>
        <taxon>Ascomycota</taxon>
        <taxon>Pezizomycotina</taxon>
        <taxon>Geoglossomycetes</taxon>
        <taxon>Geoglossales</taxon>
        <taxon>Geoglossaceae</taxon>
        <taxon>Glutinoglossum</taxon>
    </lineage>
</organism>
<feature type="compositionally biased region" description="Polar residues" evidence="1">
    <location>
        <begin position="160"/>
        <end position="172"/>
    </location>
</feature>
<evidence type="ECO:0000313" key="4">
    <source>
        <dbReference type="Proteomes" id="UP000698800"/>
    </source>
</evidence>
<dbReference type="Proteomes" id="UP000698800">
    <property type="component" value="Unassembled WGS sequence"/>
</dbReference>
<feature type="compositionally biased region" description="Basic residues" evidence="1">
    <location>
        <begin position="18"/>
        <end position="29"/>
    </location>
</feature>
<feature type="region of interest" description="Disordered" evidence="1">
    <location>
        <begin position="147"/>
        <end position="172"/>
    </location>
</feature>
<feature type="region of interest" description="Disordered" evidence="1">
    <location>
        <begin position="1"/>
        <end position="36"/>
    </location>
</feature>
<keyword evidence="2" id="KW-1133">Transmembrane helix</keyword>
<proteinExistence type="predicted"/>
<keyword evidence="2" id="KW-0812">Transmembrane</keyword>
<feature type="transmembrane region" description="Helical" evidence="2">
    <location>
        <begin position="436"/>
        <end position="453"/>
    </location>
</feature>
<keyword evidence="2" id="KW-0472">Membrane</keyword>
<gene>
    <name evidence="3" type="ORF">FGG08_002783</name>
</gene>
<dbReference type="EMBL" id="JAGHQL010000045">
    <property type="protein sequence ID" value="KAH0542829.1"/>
    <property type="molecule type" value="Genomic_DNA"/>
</dbReference>
<name>A0A9P8L467_9PEZI</name>
<comment type="caution">
    <text evidence="3">The sequence shown here is derived from an EMBL/GenBank/DDBJ whole genome shotgun (WGS) entry which is preliminary data.</text>
</comment>
<feature type="transmembrane region" description="Helical" evidence="2">
    <location>
        <begin position="514"/>
        <end position="537"/>
    </location>
</feature>
<evidence type="ECO:0000313" key="3">
    <source>
        <dbReference type="EMBL" id="KAH0542829.1"/>
    </source>
</evidence>
<feature type="region of interest" description="Disordered" evidence="1">
    <location>
        <begin position="62"/>
        <end position="103"/>
    </location>
</feature>
<feature type="compositionally biased region" description="Basic and acidic residues" evidence="1">
    <location>
        <begin position="148"/>
        <end position="158"/>
    </location>
</feature>